<evidence type="ECO:0000313" key="1">
    <source>
        <dbReference type="EMBL" id="JAB62788.1"/>
    </source>
</evidence>
<name>V5GRA0_ANOGL</name>
<sequence length="156" mass="16907">ISSAAVSHAIHVAQSSKICRDIVKLDQADLTPAVFPVAKPVASSGPRGRSRNILIGDAKDLASTTSLKSANGSARKHLHTTNWDPNTKEEVLLNYLKGFSPEVSVERLNSRDPERYASFKVSVPLSDVSNITRSGIWPSGVRVNQFFRAKTDVPAI</sequence>
<protein>
    <submittedName>
        <fullName evidence="1">Uncharacterized protein</fullName>
    </submittedName>
</protein>
<reference evidence="1" key="1">
    <citation type="submission" date="2013-07" db="EMBL/GenBank/DDBJ databases">
        <title>Midgut Transcriptome Profiling of Anoplphora glabripennis, a Lignocellulose Degrading, Wood-Boring Cerambycid.</title>
        <authorList>
            <person name="Scully E.D."/>
            <person name="Hoover K."/>
            <person name="Carlson J.E."/>
            <person name="Tien M."/>
            <person name="Geib S.M."/>
        </authorList>
    </citation>
    <scope>NUCLEOTIDE SEQUENCE</scope>
</reference>
<feature type="non-terminal residue" evidence="1">
    <location>
        <position position="1"/>
    </location>
</feature>
<dbReference type="EMBL" id="GALX01005678">
    <property type="protein sequence ID" value="JAB62788.1"/>
    <property type="molecule type" value="Transcribed_RNA"/>
</dbReference>
<accession>V5GRA0</accession>
<proteinExistence type="predicted"/>
<organism evidence="1">
    <name type="scientific">Anoplophora glabripennis</name>
    <name type="common">Asian longhorn beetle</name>
    <name type="synonym">Anoplophora nobilis</name>
    <dbReference type="NCBI Taxonomy" id="217634"/>
    <lineage>
        <taxon>Eukaryota</taxon>
        <taxon>Metazoa</taxon>
        <taxon>Ecdysozoa</taxon>
        <taxon>Arthropoda</taxon>
        <taxon>Hexapoda</taxon>
        <taxon>Insecta</taxon>
        <taxon>Pterygota</taxon>
        <taxon>Neoptera</taxon>
        <taxon>Endopterygota</taxon>
        <taxon>Coleoptera</taxon>
        <taxon>Polyphaga</taxon>
        <taxon>Cucujiformia</taxon>
        <taxon>Chrysomeloidea</taxon>
        <taxon>Cerambycidae</taxon>
        <taxon>Lamiinae</taxon>
        <taxon>Lamiini</taxon>
        <taxon>Anoplophora</taxon>
    </lineage>
</organism>
<dbReference type="AlphaFoldDB" id="V5GRA0"/>